<dbReference type="InterPro" id="IPR045584">
    <property type="entry name" value="Pilin-like"/>
</dbReference>
<organism evidence="2 3">
    <name type="scientific">Isoalcanivorax pacificus W11-5</name>
    <dbReference type="NCBI Taxonomy" id="391936"/>
    <lineage>
        <taxon>Bacteria</taxon>
        <taxon>Pseudomonadati</taxon>
        <taxon>Pseudomonadota</taxon>
        <taxon>Gammaproteobacteria</taxon>
        <taxon>Oceanospirillales</taxon>
        <taxon>Alcanivoracaceae</taxon>
        <taxon>Isoalcanivorax</taxon>
    </lineage>
</organism>
<dbReference type="SUPFAM" id="SSF54523">
    <property type="entry name" value="Pili subunits"/>
    <property type="match status" value="1"/>
</dbReference>
<reference evidence="2 3" key="1">
    <citation type="journal article" date="2012" name="J. Bacteriol.">
        <title>Genome sequence of an alkane-degrading bacterium, Alcanivorax pacificus type strain W11-5, isolated from deep sea sediment.</title>
        <authorList>
            <person name="Lai Q."/>
            <person name="Shao Z."/>
        </authorList>
    </citation>
    <scope>NUCLEOTIDE SEQUENCE [LARGE SCALE GENOMIC DNA]</scope>
    <source>
        <strain evidence="2 3">W11-5</strain>
    </source>
</reference>
<dbReference type="PANTHER" id="PTHR30093">
    <property type="entry name" value="GENERAL SECRETION PATHWAY PROTEIN G"/>
    <property type="match status" value="1"/>
</dbReference>
<keyword evidence="1" id="KW-1133">Transmembrane helix</keyword>
<dbReference type="PANTHER" id="PTHR30093:SF47">
    <property type="entry name" value="TYPE IV PILUS NON-CORE MINOR PILIN PILE"/>
    <property type="match status" value="1"/>
</dbReference>
<dbReference type="InterPro" id="IPR012902">
    <property type="entry name" value="N_methyl_site"/>
</dbReference>
<evidence type="ECO:0000313" key="2">
    <source>
        <dbReference type="EMBL" id="AJD47073.1"/>
    </source>
</evidence>
<dbReference type="KEGG" id="apac:S7S_03255"/>
<dbReference type="NCBIfam" id="TIGR02532">
    <property type="entry name" value="IV_pilin_GFxxxE"/>
    <property type="match status" value="1"/>
</dbReference>
<accession>A0A0B4XKL6</accession>
<dbReference type="HOGENOM" id="CLU_091705_6_1_6"/>
<keyword evidence="1" id="KW-0472">Membrane</keyword>
<dbReference type="EMBL" id="CP004387">
    <property type="protein sequence ID" value="AJD47073.1"/>
    <property type="molecule type" value="Genomic_DNA"/>
</dbReference>
<sequence length="130" mass="14109">MRRAEMGFTLIELMLVVGIIAVLAAFAYPSYQDHVERGRLSDARVLLADAATRLERCYSARGTYTGCNVGITNSASGIYELEVSAQDNAYTIKANRVKITGANQCGKLTLTQAGVQNVEGASWDAARCWQ</sequence>
<evidence type="ECO:0000256" key="1">
    <source>
        <dbReference type="SAM" id="Phobius"/>
    </source>
</evidence>
<dbReference type="Pfam" id="PF16732">
    <property type="entry name" value="ComP_DUS"/>
    <property type="match status" value="1"/>
</dbReference>
<dbReference type="OrthoDB" id="5296638at2"/>
<keyword evidence="1" id="KW-0812">Transmembrane</keyword>
<dbReference type="STRING" id="391936.S7S_03255"/>
<dbReference type="AlphaFoldDB" id="A0A0B4XKL6"/>
<dbReference type="Proteomes" id="UP000006764">
    <property type="component" value="Chromosome"/>
</dbReference>
<proteinExistence type="predicted"/>
<dbReference type="GO" id="GO:0043683">
    <property type="term" value="P:type IV pilus assembly"/>
    <property type="evidence" value="ECO:0007669"/>
    <property type="project" value="InterPro"/>
</dbReference>
<gene>
    <name evidence="2" type="ORF">S7S_03255</name>
</gene>
<evidence type="ECO:0000313" key="3">
    <source>
        <dbReference type="Proteomes" id="UP000006764"/>
    </source>
</evidence>
<feature type="transmembrane region" description="Helical" evidence="1">
    <location>
        <begin position="7"/>
        <end position="28"/>
    </location>
</feature>
<keyword evidence="3" id="KW-1185">Reference proteome</keyword>
<dbReference type="Pfam" id="PF07963">
    <property type="entry name" value="N_methyl"/>
    <property type="match status" value="1"/>
</dbReference>
<dbReference type="Gene3D" id="3.30.700.10">
    <property type="entry name" value="Glycoprotein, Type 4 Pilin"/>
    <property type="match status" value="1"/>
</dbReference>
<dbReference type="RefSeq" id="WP_035205921.1">
    <property type="nucleotide sequence ID" value="NZ_CP004387.1"/>
</dbReference>
<dbReference type="InterPro" id="IPR031982">
    <property type="entry name" value="PilE-like"/>
</dbReference>
<name>A0A0B4XKL6_9GAMM</name>
<protein>
    <submittedName>
        <fullName evidence="2">Fimbrial protein pilin</fullName>
    </submittedName>
</protein>